<dbReference type="RefSeq" id="WP_230777220.1">
    <property type="nucleotide sequence ID" value="NZ_JAJMQV010000151.1"/>
</dbReference>
<gene>
    <name evidence="2" type="ORF">QTN89_05645</name>
</gene>
<protein>
    <submittedName>
        <fullName evidence="2">DUF695 domain-containing protein</fullName>
    </submittedName>
</protein>
<dbReference type="Proteomes" id="UP001239462">
    <property type="component" value="Unassembled WGS sequence"/>
</dbReference>
<organism evidence="2 3">
    <name type="scientific">Roseiconus lacunae</name>
    <dbReference type="NCBI Taxonomy" id="2605694"/>
    <lineage>
        <taxon>Bacteria</taxon>
        <taxon>Pseudomonadati</taxon>
        <taxon>Planctomycetota</taxon>
        <taxon>Planctomycetia</taxon>
        <taxon>Pirellulales</taxon>
        <taxon>Pirellulaceae</taxon>
        <taxon>Roseiconus</taxon>
    </lineage>
</organism>
<evidence type="ECO:0000313" key="3">
    <source>
        <dbReference type="Proteomes" id="UP001239462"/>
    </source>
</evidence>
<keyword evidence="3" id="KW-1185">Reference proteome</keyword>
<comment type="caution">
    <text evidence="2">The sequence shown here is derived from an EMBL/GenBank/DDBJ whole genome shotgun (WGS) entry which is preliminary data.</text>
</comment>
<sequence length="150" mass="16586">MPLNANDLDPNSHEWMLGQIKLEDGNLFVRLNRSAEQLAGTPELGIKLGFAIPFNRPPQGGVPNADENQAIAPLEDQIIETVLEQATGIHVLTLTAPNVKELVFYIAEGADIQSMHERLRASSKTHDVQCMAVRDANWESFREFLPPTDG</sequence>
<evidence type="ECO:0000259" key="1">
    <source>
        <dbReference type="Pfam" id="PF05117"/>
    </source>
</evidence>
<evidence type="ECO:0000313" key="2">
    <source>
        <dbReference type="EMBL" id="MDM4014905.1"/>
    </source>
</evidence>
<reference evidence="2 3" key="1">
    <citation type="submission" date="2023-06" db="EMBL/GenBank/DDBJ databases">
        <title>Roseiconus lacunae JC819 isolated from Gulf of Mannar region, Tamil Nadu.</title>
        <authorList>
            <person name="Pk S."/>
            <person name="Ch S."/>
            <person name="Ch V.R."/>
        </authorList>
    </citation>
    <scope>NUCLEOTIDE SEQUENCE [LARGE SCALE GENOMIC DNA]</scope>
    <source>
        <strain evidence="2 3">JC819</strain>
    </source>
</reference>
<accession>A0ABT7PEI0</accession>
<dbReference type="Pfam" id="PF05117">
    <property type="entry name" value="DUF695"/>
    <property type="match status" value="1"/>
</dbReference>
<dbReference type="InterPro" id="IPR016097">
    <property type="entry name" value="DUF695"/>
</dbReference>
<dbReference type="EMBL" id="JASZZN010000003">
    <property type="protein sequence ID" value="MDM4014905.1"/>
    <property type="molecule type" value="Genomic_DNA"/>
</dbReference>
<feature type="domain" description="DUF695" evidence="1">
    <location>
        <begin position="14"/>
        <end position="145"/>
    </location>
</feature>
<proteinExistence type="predicted"/>
<name>A0ABT7PEI0_9BACT</name>